<evidence type="ECO:0000256" key="6">
    <source>
        <dbReference type="ARBA" id="ARBA00022729"/>
    </source>
</evidence>
<evidence type="ECO:0000256" key="5">
    <source>
        <dbReference type="ARBA" id="ARBA00022525"/>
    </source>
</evidence>
<dbReference type="InterPro" id="IPR017853">
    <property type="entry name" value="GH"/>
</dbReference>
<keyword evidence="7" id="KW-0378">Hydrolase</keyword>
<keyword evidence="8" id="KW-0326">Glycosidase</keyword>
<feature type="signal peptide" evidence="9">
    <location>
        <begin position="1"/>
        <end position="26"/>
    </location>
</feature>
<sequence>MVGGRLFYIFALLGLLVLLAPQQGECQHRIRGFARTSGTRFVANGRPLYLNGFNAYWMMQMASDPSNRGKVSSTFQQASRSGMNMARTWAFSDGGSNALQLKPGSYNENMFRGLDFVISEAKRNGMYLILSLANNYENYGGKKQYVQWTRDQGQSINSEDDFYTHPLTRTFYKNHVKAVLTRINSITGVAYKDEPTIFAWELMNEPRCQSDLSGRAIQGWITEMAAHVKSIDANHLLEIGLEGFYGETMPEKKQSNPGYGVGTDFISNNQIAQIDFTTIHMYPDQWLPGSSEEAQAAFIQKWADAHIGDSAIVLRKPLLIAEFGKSSKNSGYTVAQRDRYFGNMYNTIYACARSGGPCGGGLFWQLMTQGMDGWKDGYEVIFDETPSILGVVAQQSQHLSTLG</sequence>
<evidence type="ECO:0000313" key="11">
    <source>
        <dbReference type="EMBL" id="KAF6163450.1"/>
    </source>
</evidence>
<proteinExistence type="inferred from homology"/>
<comment type="subcellular location">
    <subcellularLocation>
        <location evidence="2">Secreted</location>
    </subcellularLocation>
</comment>
<evidence type="ECO:0000256" key="8">
    <source>
        <dbReference type="ARBA" id="ARBA00023295"/>
    </source>
</evidence>
<evidence type="ECO:0000256" key="7">
    <source>
        <dbReference type="ARBA" id="ARBA00022801"/>
    </source>
</evidence>
<dbReference type="GO" id="GO:0000272">
    <property type="term" value="P:polysaccharide catabolic process"/>
    <property type="evidence" value="ECO:0007669"/>
    <property type="project" value="InterPro"/>
</dbReference>
<dbReference type="Pfam" id="PF26410">
    <property type="entry name" value="GH5_mannosidase"/>
    <property type="match status" value="1"/>
</dbReference>
<evidence type="ECO:0000256" key="1">
    <source>
        <dbReference type="ARBA" id="ARBA00001678"/>
    </source>
</evidence>
<keyword evidence="12" id="KW-1185">Reference proteome</keyword>
<dbReference type="EMBL" id="JACGCM010000981">
    <property type="protein sequence ID" value="KAF6163450.1"/>
    <property type="molecule type" value="Genomic_DNA"/>
</dbReference>
<reference evidence="11 12" key="1">
    <citation type="journal article" date="2020" name="IScience">
        <title>Genome Sequencing of the Endangered Kingdonia uniflora (Circaeasteraceae, Ranunculales) Reveals Potential Mechanisms of Evolutionary Specialization.</title>
        <authorList>
            <person name="Sun Y."/>
            <person name="Deng T."/>
            <person name="Zhang A."/>
            <person name="Moore M.J."/>
            <person name="Landis J.B."/>
            <person name="Lin N."/>
            <person name="Zhang H."/>
            <person name="Zhang X."/>
            <person name="Huang J."/>
            <person name="Zhang X."/>
            <person name="Sun H."/>
            <person name="Wang H."/>
        </authorList>
    </citation>
    <scope>NUCLEOTIDE SEQUENCE [LARGE SCALE GENOMIC DNA]</scope>
    <source>
        <strain evidence="11">TB1705</strain>
        <tissue evidence="11">Leaf</tissue>
    </source>
</reference>
<feature type="chain" id="PRO_5029453886" description="mannan endo-1,4-beta-mannosidase" evidence="9">
    <location>
        <begin position="27"/>
        <end position="403"/>
    </location>
</feature>
<comment type="catalytic activity">
    <reaction evidence="1">
        <text>Random hydrolysis of (1-&gt;4)-beta-D-mannosidic linkages in mannans, galactomannans and glucomannans.</text>
        <dbReference type="EC" id="3.2.1.78"/>
    </reaction>
</comment>
<protein>
    <recommendedName>
        <fullName evidence="4">mannan endo-1,4-beta-mannosidase</fullName>
        <ecNumber evidence="4">3.2.1.78</ecNumber>
    </recommendedName>
</protein>
<dbReference type="GO" id="GO:0005576">
    <property type="term" value="C:extracellular region"/>
    <property type="evidence" value="ECO:0007669"/>
    <property type="project" value="UniProtKB-SubCell"/>
</dbReference>
<dbReference type="Proteomes" id="UP000541444">
    <property type="component" value="Unassembled WGS sequence"/>
</dbReference>
<dbReference type="AlphaFoldDB" id="A0A7J7N8W1"/>
<evidence type="ECO:0000256" key="9">
    <source>
        <dbReference type="SAM" id="SignalP"/>
    </source>
</evidence>
<dbReference type="GO" id="GO:0016985">
    <property type="term" value="F:mannan endo-1,4-beta-mannosidase activity"/>
    <property type="evidence" value="ECO:0007669"/>
    <property type="project" value="UniProtKB-EC"/>
</dbReference>
<dbReference type="InterPro" id="IPR001547">
    <property type="entry name" value="Glyco_hydro_5"/>
</dbReference>
<organism evidence="11 12">
    <name type="scientific">Kingdonia uniflora</name>
    <dbReference type="NCBI Taxonomy" id="39325"/>
    <lineage>
        <taxon>Eukaryota</taxon>
        <taxon>Viridiplantae</taxon>
        <taxon>Streptophyta</taxon>
        <taxon>Embryophyta</taxon>
        <taxon>Tracheophyta</taxon>
        <taxon>Spermatophyta</taxon>
        <taxon>Magnoliopsida</taxon>
        <taxon>Ranunculales</taxon>
        <taxon>Circaeasteraceae</taxon>
        <taxon>Kingdonia</taxon>
    </lineage>
</organism>
<dbReference type="FunFam" id="3.20.20.80:FF:000012">
    <property type="entry name" value="Mannan endo-1,4-beta-mannosidase 6"/>
    <property type="match status" value="1"/>
</dbReference>
<dbReference type="PANTHER" id="PTHR31451">
    <property type="match status" value="1"/>
</dbReference>
<dbReference type="InterPro" id="IPR045053">
    <property type="entry name" value="MAN-like"/>
</dbReference>
<comment type="similarity">
    <text evidence="3">Belongs to the glycosyl hydrolase 5 (cellulase A) family.</text>
</comment>
<gene>
    <name evidence="11" type="ORF">GIB67_029299</name>
</gene>
<dbReference type="PANTHER" id="PTHR31451:SF39">
    <property type="entry name" value="MANNAN ENDO-1,4-BETA-MANNOSIDASE 1"/>
    <property type="match status" value="1"/>
</dbReference>
<dbReference type="OrthoDB" id="406631at2759"/>
<dbReference type="EC" id="3.2.1.78" evidence="4"/>
<evidence type="ECO:0000256" key="4">
    <source>
        <dbReference type="ARBA" id="ARBA00012706"/>
    </source>
</evidence>
<comment type="caution">
    <text evidence="11">The sequence shown here is derived from an EMBL/GenBank/DDBJ whole genome shotgun (WGS) entry which is preliminary data.</text>
</comment>
<name>A0A7J7N8W1_9MAGN</name>
<dbReference type="SUPFAM" id="SSF51445">
    <property type="entry name" value="(Trans)glycosidases"/>
    <property type="match status" value="1"/>
</dbReference>
<accession>A0A7J7N8W1</accession>
<evidence type="ECO:0000256" key="2">
    <source>
        <dbReference type="ARBA" id="ARBA00004613"/>
    </source>
</evidence>
<evidence type="ECO:0000313" key="12">
    <source>
        <dbReference type="Proteomes" id="UP000541444"/>
    </source>
</evidence>
<dbReference type="Gene3D" id="3.20.20.80">
    <property type="entry name" value="Glycosidases"/>
    <property type="match status" value="1"/>
</dbReference>
<evidence type="ECO:0000259" key="10">
    <source>
        <dbReference type="Pfam" id="PF26410"/>
    </source>
</evidence>
<keyword evidence="6 9" id="KW-0732">Signal</keyword>
<feature type="domain" description="Glycoside hydrolase family 5" evidence="10">
    <location>
        <begin position="33"/>
        <end position="365"/>
    </location>
</feature>
<keyword evidence="5" id="KW-0964">Secreted</keyword>
<evidence type="ECO:0000256" key="3">
    <source>
        <dbReference type="ARBA" id="ARBA00005641"/>
    </source>
</evidence>